<dbReference type="Gene3D" id="3.20.20.80">
    <property type="entry name" value="Glycosidases"/>
    <property type="match status" value="1"/>
</dbReference>
<name>A0A9Q1KM51_9CARY</name>
<evidence type="ECO:0000256" key="5">
    <source>
        <dbReference type="RuleBase" id="RU004336"/>
    </source>
</evidence>
<evidence type="ECO:0000313" key="6">
    <source>
        <dbReference type="EMBL" id="KAJ8445142.1"/>
    </source>
</evidence>
<dbReference type="PROSITE" id="PS00587">
    <property type="entry name" value="GLYCOSYL_HYDROL_F17"/>
    <property type="match status" value="1"/>
</dbReference>
<evidence type="ECO:0008006" key="8">
    <source>
        <dbReference type="Google" id="ProtNLM"/>
    </source>
</evidence>
<keyword evidence="2 5" id="KW-0378">Hydrolase</keyword>
<comment type="caution">
    <text evidence="6">The sequence shown here is derived from an EMBL/GenBank/DDBJ whole genome shotgun (WGS) entry which is preliminary data.</text>
</comment>
<proteinExistence type="inferred from homology"/>
<dbReference type="FunFam" id="3.20.20.80:FF:000010">
    <property type="entry name" value="glucan endo-1,3-beta-glucosidase, basic"/>
    <property type="match status" value="1"/>
</dbReference>
<dbReference type="InterPro" id="IPR000490">
    <property type="entry name" value="Glyco_hydro_17"/>
</dbReference>
<dbReference type="InterPro" id="IPR017853">
    <property type="entry name" value="GH"/>
</dbReference>
<organism evidence="6 7">
    <name type="scientific">Carnegiea gigantea</name>
    <dbReference type="NCBI Taxonomy" id="171969"/>
    <lineage>
        <taxon>Eukaryota</taxon>
        <taxon>Viridiplantae</taxon>
        <taxon>Streptophyta</taxon>
        <taxon>Embryophyta</taxon>
        <taxon>Tracheophyta</taxon>
        <taxon>Spermatophyta</taxon>
        <taxon>Magnoliopsida</taxon>
        <taxon>eudicotyledons</taxon>
        <taxon>Gunneridae</taxon>
        <taxon>Pentapetalae</taxon>
        <taxon>Caryophyllales</taxon>
        <taxon>Cactineae</taxon>
        <taxon>Cactaceae</taxon>
        <taxon>Cactoideae</taxon>
        <taxon>Echinocereeae</taxon>
        <taxon>Carnegiea</taxon>
    </lineage>
</organism>
<gene>
    <name evidence="6" type="ORF">Cgig2_029514</name>
</gene>
<dbReference type="EMBL" id="JAKOGI010000080">
    <property type="protein sequence ID" value="KAJ8445142.1"/>
    <property type="molecule type" value="Genomic_DNA"/>
</dbReference>
<evidence type="ECO:0000256" key="3">
    <source>
        <dbReference type="ARBA" id="ARBA00023295"/>
    </source>
</evidence>
<evidence type="ECO:0000256" key="1">
    <source>
        <dbReference type="ARBA" id="ARBA00008773"/>
    </source>
</evidence>
<dbReference type="AlphaFoldDB" id="A0A9Q1KM51"/>
<accession>A0A9Q1KM51</accession>
<evidence type="ECO:0000256" key="2">
    <source>
        <dbReference type="ARBA" id="ARBA00022801"/>
    </source>
</evidence>
<dbReference type="InterPro" id="IPR044965">
    <property type="entry name" value="Glyco_hydro_17_plant"/>
</dbReference>
<evidence type="ECO:0000256" key="4">
    <source>
        <dbReference type="RuleBase" id="RU004335"/>
    </source>
</evidence>
<dbReference type="GO" id="GO:0004553">
    <property type="term" value="F:hydrolase activity, hydrolyzing O-glycosyl compounds"/>
    <property type="evidence" value="ECO:0007669"/>
    <property type="project" value="InterPro"/>
</dbReference>
<dbReference type="Proteomes" id="UP001153076">
    <property type="component" value="Unassembled WGS sequence"/>
</dbReference>
<dbReference type="PANTHER" id="PTHR32227">
    <property type="entry name" value="GLUCAN ENDO-1,3-BETA-GLUCOSIDASE BG1-RELATED-RELATED"/>
    <property type="match status" value="1"/>
</dbReference>
<reference evidence="6" key="1">
    <citation type="submission" date="2022-04" db="EMBL/GenBank/DDBJ databases">
        <title>Carnegiea gigantea Genome sequencing and assembly v2.</title>
        <authorList>
            <person name="Copetti D."/>
            <person name="Sanderson M.J."/>
            <person name="Burquez A."/>
            <person name="Wojciechowski M.F."/>
        </authorList>
    </citation>
    <scope>NUCLEOTIDE SEQUENCE</scope>
    <source>
        <strain evidence="6">SGP5-SGP5p</strain>
        <tissue evidence="6">Aerial part</tissue>
    </source>
</reference>
<keyword evidence="3 5" id="KW-0326">Glycosidase</keyword>
<evidence type="ECO:0000313" key="7">
    <source>
        <dbReference type="Proteomes" id="UP001153076"/>
    </source>
</evidence>
<dbReference type="OrthoDB" id="941679at2759"/>
<comment type="similarity">
    <text evidence="1 4">Belongs to the glycosyl hydrolase 17 family.</text>
</comment>
<sequence length="291" mass="31959">MKGAYLPSSSEVVSLYKRENIPLMRLFEPEPEVLEALKGSGIKVALGIRNEDVPYLANDVNMAIVWVNNNVVPYAKDVNFGWITLGNEMVPGDGSELIPQAMNNILSGLNGVGLTGIKVSTVVSSAVLGETYPPSAGDFTSEARGPMTGIIEWLVGTDNPILFNVYPYFAYMASPDEIPLGFALFDTDQPIIDGEYKYYSLFEAMVDAFYAALEKNGGRKLTLVVSETGWPTAGNEPHASKMKQTGTPRRPADILDIFLFAMFNEDEKPPGVEQHWGIHYANMDPVYTLTF</sequence>
<dbReference type="Pfam" id="PF00332">
    <property type="entry name" value="Glyco_hydro_17"/>
    <property type="match status" value="1"/>
</dbReference>
<dbReference type="SUPFAM" id="SSF51445">
    <property type="entry name" value="(Trans)glycosidases"/>
    <property type="match status" value="1"/>
</dbReference>
<dbReference type="GO" id="GO:0005975">
    <property type="term" value="P:carbohydrate metabolic process"/>
    <property type="evidence" value="ECO:0007669"/>
    <property type="project" value="InterPro"/>
</dbReference>
<keyword evidence="7" id="KW-1185">Reference proteome</keyword>
<protein>
    <recommendedName>
        <fullName evidence="8">Glucan endo-1,3-beta-D-glucosidase</fullName>
    </recommendedName>
</protein>